<evidence type="ECO:0000256" key="6">
    <source>
        <dbReference type="ARBA" id="ARBA00023002"/>
    </source>
</evidence>
<dbReference type="GO" id="GO:0003857">
    <property type="term" value="F:(3S)-3-hydroxyacyl-CoA dehydrogenase (NAD+) activity"/>
    <property type="evidence" value="ECO:0007669"/>
    <property type="project" value="UniProtKB-EC"/>
</dbReference>
<reference evidence="17 18" key="1">
    <citation type="submission" date="2016-10" db="EMBL/GenBank/DDBJ databases">
        <authorList>
            <person name="de Groot N.N."/>
        </authorList>
    </citation>
    <scope>NUCLEOTIDE SEQUENCE [LARGE SCALE GENOMIC DNA]</scope>
    <source>
        <strain evidence="17 18">DSM 17862</strain>
    </source>
</reference>
<evidence type="ECO:0000256" key="13">
    <source>
        <dbReference type="ARBA" id="ARBA00049556"/>
    </source>
</evidence>
<dbReference type="GO" id="GO:0070403">
    <property type="term" value="F:NAD+ binding"/>
    <property type="evidence" value="ECO:0007669"/>
    <property type="project" value="InterPro"/>
</dbReference>
<evidence type="ECO:0000256" key="11">
    <source>
        <dbReference type="ARBA" id="ARBA00023239"/>
    </source>
</evidence>
<evidence type="ECO:0000259" key="15">
    <source>
        <dbReference type="Pfam" id="PF00725"/>
    </source>
</evidence>
<keyword evidence="9" id="KW-0576">Peroxisome</keyword>
<comment type="similarity">
    <text evidence="14">Belongs to the enoyl-CoA hydratase/isomerase family.</text>
</comment>
<keyword evidence="4" id="KW-0276">Fatty acid metabolism</keyword>
<evidence type="ECO:0000256" key="3">
    <source>
        <dbReference type="ARBA" id="ARBA00008750"/>
    </source>
</evidence>
<dbReference type="SUPFAM" id="SSF48179">
    <property type="entry name" value="6-phosphogluconate dehydrogenase C-terminal domain-like"/>
    <property type="match status" value="2"/>
</dbReference>
<keyword evidence="18" id="KW-1185">Reference proteome</keyword>
<dbReference type="AlphaFoldDB" id="A0A1I0DTN1"/>
<evidence type="ECO:0000256" key="4">
    <source>
        <dbReference type="ARBA" id="ARBA00022832"/>
    </source>
</evidence>
<evidence type="ECO:0000256" key="2">
    <source>
        <dbReference type="ARBA" id="ARBA00005005"/>
    </source>
</evidence>
<dbReference type="Pfam" id="PF00378">
    <property type="entry name" value="ECH_1"/>
    <property type="match status" value="1"/>
</dbReference>
<keyword evidence="11" id="KW-0456">Lyase</keyword>
<keyword evidence="10" id="KW-0413">Isomerase</keyword>
<sequence>MKDQNQPVVTIRREGPVGLIAIANPPVNAMGAAVRQALLDAVTELDGDADIQVIALYGEGRCFSAGADIREFGKTPVPPRLPDVFDRIEASETPIIAVLHGTTLGGGLELALSTHARVILPGAQVGLPEVKLGLLPGAGGTQRLPRLVALRSALDIITTGKFIDAEEARDLGVADLLAEGTPPEVARAAAYAVLDGKLTPRRTGDISAQIDQAVLDQTIAELQARRPALQAPIKAAQSIGHAGLPLAEGLQKERALFLELMESDDRQGLIHAFAAERAVRRIPEAEATPRTLNSVGVIGGGTMGVGIATALLQAGLSVTLIETAQDRAEAAQANIARNLDGAVKRGKIDAATRKRLLDALQIGVGVEPLADADLVIEAVFEDMDVKLDIFSRLDGVCKAGAILATNTSYLDVNRIAAATSRPQDVIGLHFFSPAHVMRLLEVVVADKTAPDAVATAFDLAGRMKKVAVRSGVCDGFIGNRILAHYRKVADYMLEDGASFEQIDRALEGVGFAMGPFAVSDLAGMDIGWATRKRKAPTRPASERYVEIADRICEQGWFGRKTGRGYYLYEGAGPRQPNPDALTIVQAERDRKGITPRDFAEDEIVARYMTAMIAEAARVVEEGIALRPIDVDAVFLFGYGFPRHLGGPLNHADRIGAAELVARIEGYATEDADYWQVPDLLRQLADTGRSFADLNKE</sequence>
<dbReference type="Proteomes" id="UP000199180">
    <property type="component" value="Unassembled WGS sequence"/>
</dbReference>
<dbReference type="SUPFAM" id="SSF52096">
    <property type="entry name" value="ClpP/crotonase"/>
    <property type="match status" value="1"/>
</dbReference>
<evidence type="ECO:0000313" key="17">
    <source>
        <dbReference type="EMBL" id="SET35795.1"/>
    </source>
</evidence>
<evidence type="ECO:0000256" key="12">
    <source>
        <dbReference type="ARBA" id="ARBA00023268"/>
    </source>
</evidence>
<name>A0A1I0DTN1_9RHOB</name>
<comment type="similarity">
    <text evidence="3">In the N-terminal section; belongs to the enoyl-CoA hydratase/isomerase family.</text>
</comment>
<feature type="domain" description="3-hydroxyacyl-CoA dehydrogenase C-terminal" evidence="15">
    <location>
        <begin position="603"/>
        <end position="688"/>
    </location>
</feature>
<protein>
    <submittedName>
        <fullName evidence="17">3-hydroxyacyl-CoA dehydrogenase</fullName>
    </submittedName>
</protein>
<evidence type="ECO:0000256" key="1">
    <source>
        <dbReference type="ARBA" id="ARBA00004275"/>
    </source>
</evidence>
<evidence type="ECO:0000256" key="14">
    <source>
        <dbReference type="RuleBase" id="RU003707"/>
    </source>
</evidence>
<keyword evidence="6" id="KW-0560">Oxidoreductase</keyword>
<dbReference type="Pfam" id="PF00725">
    <property type="entry name" value="3HCDH"/>
    <property type="match status" value="2"/>
</dbReference>
<proteinExistence type="inferred from homology"/>
<keyword evidence="5" id="KW-0442">Lipid degradation</keyword>
<dbReference type="GO" id="GO:0006635">
    <property type="term" value="P:fatty acid beta-oxidation"/>
    <property type="evidence" value="ECO:0007669"/>
    <property type="project" value="UniProtKB-UniPathway"/>
</dbReference>
<dbReference type="STRING" id="364199.SAMN04489858_104298"/>
<comment type="pathway">
    <text evidence="2">Lipid metabolism; fatty acid beta-oxidation.</text>
</comment>
<keyword evidence="8" id="KW-0443">Lipid metabolism</keyword>
<dbReference type="GO" id="GO:0016853">
    <property type="term" value="F:isomerase activity"/>
    <property type="evidence" value="ECO:0007669"/>
    <property type="project" value="UniProtKB-KW"/>
</dbReference>
<dbReference type="Gene3D" id="3.90.226.10">
    <property type="entry name" value="2-enoyl-CoA Hydratase, Chain A, domain 1"/>
    <property type="match status" value="1"/>
</dbReference>
<dbReference type="UniPathway" id="UPA00659"/>
<comment type="subcellular location">
    <subcellularLocation>
        <location evidence="1">Peroxisome</location>
    </subcellularLocation>
</comment>
<dbReference type="Pfam" id="PF02737">
    <property type="entry name" value="3HCDH_N"/>
    <property type="match status" value="1"/>
</dbReference>
<evidence type="ECO:0000256" key="5">
    <source>
        <dbReference type="ARBA" id="ARBA00022963"/>
    </source>
</evidence>
<dbReference type="EMBL" id="FOHO01000004">
    <property type="protein sequence ID" value="SET35795.1"/>
    <property type="molecule type" value="Genomic_DNA"/>
</dbReference>
<dbReference type="PROSITE" id="PS00166">
    <property type="entry name" value="ENOYL_COA_HYDRATASE"/>
    <property type="match status" value="1"/>
</dbReference>
<evidence type="ECO:0000256" key="8">
    <source>
        <dbReference type="ARBA" id="ARBA00023098"/>
    </source>
</evidence>
<keyword evidence="7" id="KW-0520">NAD</keyword>
<comment type="catalytic activity">
    <reaction evidence="13">
        <text>a (3S)-3-hydroxyacyl-CoA + NAD(+) = a 3-oxoacyl-CoA + NADH + H(+)</text>
        <dbReference type="Rhea" id="RHEA:22432"/>
        <dbReference type="ChEBI" id="CHEBI:15378"/>
        <dbReference type="ChEBI" id="CHEBI:57318"/>
        <dbReference type="ChEBI" id="CHEBI:57540"/>
        <dbReference type="ChEBI" id="CHEBI:57945"/>
        <dbReference type="ChEBI" id="CHEBI:90726"/>
        <dbReference type="EC" id="1.1.1.35"/>
    </reaction>
</comment>
<dbReference type="InterPro" id="IPR006108">
    <property type="entry name" value="3HC_DH_C"/>
</dbReference>
<dbReference type="SUPFAM" id="SSF51735">
    <property type="entry name" value="NAD(P)-binding Rossmann-fold domains"/>
    <property type="match status" value="1"/>
</dbReference>
<dbReference type="CDD" id="cd06558">
    <property type="entry name" value="crotonase-like"/>
    <property type="match status" value="1"/>
</dbReference>
<accession>A0A1I0DTN1</accession>
<gene>
    <name evidence="17" type="ORF">SAMN04489858_104298</name>
</gene>
<dbReference type="FunFam" id="3.40.50.720:FF:000009">
    <property type="entry name" value="Fatty oxidation complex, alpha subunit"/>
    <property type="match status" value="1"/>
</dbReference>
<dbReference type="InterPro" id="IPR018376">
    <property type="entry name" value="Enoyl-CoA_hyd/isom_CS"/>
</dbReference>
<dbReference type="OrthoDB" id="9771883at2"/>
<evidence type="ECO:0000256" key="7">
    <source>
        <dbReference type="ARBA" id="ARBA00023027"/>
    </source>
</evidence>
<dbReference type="RefSeq" id="WP_090733965.1">
    <property type="nucleotide sequence ID" value="NZ_FOHO01000004.1"/>
</dbReference>
<dbReference type="InterPro" id="IPR006176">
    <property type="entry name" value="3-OHacyl-CoA_DH_NAD-bd"/>
</dbReference>
<dbReference type="Gene3D" id="3.40.50.720">
    <property type="entry name" value="NAD(P)-binding Rossmann-like Domain"/>
    <property type="match status" value="1"/>
</dbReference>
<dbReference type="InterPro" id="IPR001753">
    <property type="entry name" value="Enoyl-CoA_hydra/iso"/>
</dbReference>
<dbReference type="GO" id="GO:0004300">
    <property type="term" value="F:enoyl-CoA hydratase activity"/>
    <property type="evidence" value="ECO:0007669"/>
    <property type="project" value="UniProtKB-ARBA"/>
</dbReference>
<dbReference type="PANTHER" id="PTHR23309">
    <property type="entry name" value="3-HYDROXYACYL-COA DEHYROGENASE"/>
    <property type="match status" value="1"/>
</dbReference>
<dbReference type="Gene3D" id="1.10.1040.50">
    <property type="match status" value="1"/>
</dbReference>
<dbReference type="InterPro" id="IPR008927">
    <property type="entry name" value="6-PGluconate_DH-like_C_sf"/>
</dbReference>
<feature type="domain" description="3-hydroxyacyl-CoA dehydrogenase C-terminal" evidence="15">
    <location>
        <begin position="475"/>
        <end position="568"/>
    </location>
</feature>
<keyword evidence="12" id="KW-0511">Multifunctional enzyme</keyword>
<organism evidence="17 18">
    <name type="scientific">Paracoccus homiensis</name>
    <dbReference type="NCBI Taxonomy" id="364199"/>
    <lineage>
        <taxon>Bacteria</taxon>
        <taxon>Pseudomonadati</taxon>
        <taxon>Pseudomonadota</taxon>
        <taxon>Alphaproteobacteria</taxon>
        <taxon>Rhodobacterales</taxon>
        <taxon>Paracoccaceae</taxon>
        <taxon>Paracoccus</taxon>
    </lineage>
</organism>
<evidence type="ECO:0000256" key="9">
    <source>
        <dbReference type="ARBA" id="ARBA00023140"/>
    </source>
</evidence>
<dbReference type="InterPro" id="IPR029045">
    <property type="entry name" value="ClpP/crotonase-like_dom_sf"/>
</dbReference>
<evidence type="ECO:0000256" key="10">
    <source>
        <dbReference type="ARBA" id="ARBA00023235"/>
    </source>
</evidence>
<evidence type="ECO:0000259" key="16">
    <source>
        <dbReference type="Pfam" id="PF02737"/>
    </source>
</evidence>
<dbReference type="InterPro" id="IPR036291">
    <property type="entry name" value="NAD(P)-bd_dom_sf"/>
</dbReference>
<evidence type="ECO:0000313" key="18">
    <source>
        <dbReference type="Proteomes" id="UP000199180"/>
    </source>
</evidence>
<dbReference type="FunFam" id="1.10.1040.50:FF:000006">
    <property type="entry name" value="Peroxisomal bifunctional enzyme"/>
    <property type="match status" value="1"/>
</dbReference>
<feature type="domain" description="3-hydroxyacyl-CoA dehydrogenase NAD binding" evidence="16">
    <location>
        <begin position="295"/>
        <end position="469"/>
    </location>
</feature>